<dbReference type="AlphaFoldDB" id="A0A540LX06"/>
<sequence>MCRIYNKKGTVEKQQPQQQEKEQQTRIHNVSTSSEFEDGKPPATVVPIRPPNNYVYFDTSKSVPKLHTDSSCSEHVVSSRFTCEVQSKPKWKEWEKALEFLYNHTDATMENRFRA</sequence>
<keyword evidence="3" id="KW-1185">Reference proteome</keyword>
<evidence type="ECO:0000256" key="1">
    <source>
        <dbReference type="SAM" id="MobiDB-lite"/>
    </source>
</evidence>
<name>A0A540LX06_MALBA</name>
<gene>
    <name evidence="2" type="ORF">C1H46_023582</name>
</gene>
<accession>A0A540LX06</accession>
<organism evidence="2 3">
    <name type="scientific">Malus baccata</name>
    <name type="common">Siberian crab apple</name>
    <name type="synonym">Pyrus baccata</name>
    <dbReference type="NCBI Taxonomy" id="106549"/>
    <lineage>
        <taxon>Eukaryota</taxon>
        <taxon>Viridiplantae</taxon>
        <taxon>Streptophyta</taxon>
        <taxon>Embryophyta</taxon>
        <taxon>Tracheophyta</taxon>
        <taxon>Spermatophyta</taxon>
        <taxon>Magnoliopsida</taxon>
        <taxon>eudicotyledons</taxon>
        <taxon>Gunneridae</taxon>
        <taxon>Pentapetalae</taxon>
        <taxon>rosids</taxon>
        <taxon>fabids</taxon>
        <taxon>Rosales</taxon>
        <taxon>Rosaceae</taxon>
        <taxon>Amygdaloideae</taxon>
        <taxon>Maleae</taxon>
        <taxon>Malus</taxon>
    </lineage>
</organism>
<dbReference type="Proteomes" id="UP000315295">
    <property type="component" value="Unassembled WGS sequence"/>
</dbReference>
<feature type="region of interest" description="Disordered" evidence="1">
    <location>
        <begin position="1"/>
        <end position="47"/>
    </location>
</feature>
<dbReference type="EMBL" id="VIEB01000440">
    <property type="protein sequence ID" value="TQD90859.1"/>
    <property type="molecule type" value="Genomic_DNA"/>
</dbReference>
<comment type="caution">
    <text evidence="2">The sequence shown here is derived from an EMBL/GenBank/DDBJ whole genome shotgun (WGS) entry which is preliminary data.</text>
</comment>
<dbReference type="STRING" id="106549.A0A540LX06"/>
<proteinExistence type="predicted"/>
<reference evidence="2 3" key="1">
    <citation type="journal article" date="2019" name="G3 (Bethesda)">
        <title>Sequencing of a Wild Apple (Malus baccata) Genome Unravels the Differences Between Cultivated and Wild Apple Species Regarding Disease Resistance and Cold Tolerance.</title>
        <authorList>
            <person name="Chen X."/>
        </authorList>
    </citation>
    <scope>NUCLEOTIDE SEQUENCE [LARGE SCALE GENOMIC DNA]</scope>
    <source>
        <strain evidence="3">cv. Shandingzi</strain>
        <tissue evidence="2">Leaves</tissue>
    </source>
</reference>
<protein>
    <submittedName>
        <fullName evidence="2">Uncharacterized protein</fullName>
    </submittedName>
</protein>
<evidence type="ECO:0000313" key="2">
    <source>
        <dbReference type="EMBL" id="TQD90859.1"/>
    </source>
</evidence>
<evidence type="ECO:0000313" key="3">
    <source>
        <dbReference type="Proteomes" id="UP000315295"/>
    </source>
</evidence>